<dbReference type="Pfam" id="PF03054">
    <property type="entry name" value="tRNA_Me_trans"/>
    <property type="match status" value="1"/>
</dbReference>
<keyword evidence="4" id="KW-0819">tRNA processing</keyword>
<dbReference type="Pfam" id="PF20259">
    <property type="entry name" value="tRNA_Me_trans_M"/>
    <property type="match status" value="1"/>
</dbReference>
<dbReference type="InterPro" id="IPR023382">
    <property type="entry name" value="MnmA-like_central_sf"/>
</dbReference>
<dbReference type="Gene3D" id="3.40.50.620">
    <property type="entry name" value="HUPs"/>
    <property type="match status" value="1"/>
</dbReference>
<evidence type="ECO:0000256" key="3">
    <source>
        <dbReference type="ARBA" id="ARBA00022679"/>
    </source>
</evidence>
<feature type="domain" description="tRNA-specific 2-thiouridylase MnmA-like C-terminal" evidence="10">
    <location>
        <begin position="402"/>
        <end position="440"/>
    </location>
</feature>
<comment type="catalytic activity">
    <reaction evidence="9">
        <text>S-sulfanyl-L-cysteinyl-[protein] + uridine(34) in tRNA + AH2 + ATP = 2-thiouridine(34) in tRNA + L-cysteinyl-[protein] + A + AMP + diphosphate + H(+)</text>
        <dbReference type="Rhea" id="RHEA:47032"/>
        <dbReference type="Rhea" id="RHEA-COMP:10131"/>
        <dbReference type="Rhea" id="RHEA-COMP:11726"/>
        <dbReference type="Rhea" id="RHEA-COMP:11727"/>
        <dbReference type="Rhea" id="RHEA-COMP:11728"/>
        <dbReference type="ChEBI" id="CHEBI:13193"/>
        <dbReference type="ChEBI" id="CHEBI:15378"/>
        <dbReference type="ChEBI" id="CHEBI:17499"/>
        <dbReference type="ChEBI" id="CHEBI:29950"/>
        <dbReference type="ChEBI" id="CHEBI:30616"/>
        <dbReference type="ChEBI" id="CHEBI:33019"/>
        <dbReference type="ChEBI" id="CHEBI:61963"/>
        <dbReference type="ChEBI" id="CHEBI:65315"/>
        <dbReference type="ChEBI" id="CHEBI:87170"/>
        <dbReference type="ChEBI" id="CHEBI:456215"/>
        <dbReference type="EC" id="2.8.1.13"/>
    </reaction>
</comment>
<evidence type="ECO:0000256" key="8">
    <source>
        <dbReference type="ARBA" id="ARBA00023157"/>
    </source>
</evidence>
<dbReference type="InterPro" id="IPR046885">
    <property type="entry name" value="MnmA-like_C"/>
</dbReference>
<dbReference type="InterPro" id="IPR046884">
    <property type="entry name" value="MnmA-like_central"/>
</dbReference>
<keyword evidence="8" id="KW-1015">Disulfide bond</keyword>
<evidence type="ECO:0000313" key="12">
    <source>
        <dbReference type="EMBL" id="WGK69641.1"/>
    </source>
</evidence>
<dbReference type="Pfam" id="PF20258">
    <property type="entry name" value="tRNA_Me_trans_C"/>
    <property type="match status" value="1"/>
</dbReference>
<feature type="domain" description="tRNA-specific 2-thiouridylase MnmA-like central" evidence="11">
    <location>
        <begin position="259"/>
        <end position="328"/>
    </location>
</feature>
<dbReference type="EMBL" id="CP123443">
    <property type="protein sequence ID" value="WGK69641.1"/>
    <property type="molecule type" value="Genomic_DNA"/>
</dbReference>
<evidence type="ECO:0000259" key="10">
    <source>
        <dbReference type="Pfam" id="PF20258"/>
    </source>
</evidence>
<gene>
    <name evidence="12" type="primary">mnmA</name>
    <name evidence="12" type="ORF">P0082_01915</name>
</gene>
<keyword evidence="5" id="KW-0547">Nucleotide-binding</keyword>
<dbReference type="Gene3D" id="2.30.30.280">
    <property type="entry name" value="Adenine nucleotide alpha hydrolases-like domains"/>
    <property type="match status" value="1"/>
</dbReference>
<keyword evidence="6" id="KW-0067">ATP-binding</keyword>
<dbReference type="RefSeq" id="WP_326927827.1">
    <property type="nucleotide sequence ID" value="NZ_CP123443.1"/>
</dbReference>
<dbReference type="Gene3D" id="2.40.30.10">
    <property type="entry name" value="Translation factors"/>
    <property type="match status" value="1"/>
</dbReference>
<evidence type="ECO:0000256" key="1">
    <source>
        <dbReference type="ARBA" id="ARBA00011949"/>
    </source>
</evidence>
<keyword evidence="2" id="KW-0820">tRNA-binding</keyword>
<name>A0ABY8MIJ3_9SPIO</name>
<evidence type="ECO:0000256" key="5">
    <source>
        <dbReference type="ARBA" id="ARBA00022741"/>
    </source>
</evidence>
<dbReference type="InterPro" id="IPR051305">
    <property type="entry name" value="tRNA_2-thiouridylase_MnmA"/>
</dbReference>
<evidence type="ECO:0000256" key="2">
    <source>
        <dbReference type="ARBA" id="ARBA00022555"/>
    </source>
</evidence>
<evidence type="ECO:0000259" key="11">
    <source>
        <dbReference type="Pfam" id="PF20259"/>
    </source>
</evidence>
<proteinExistence type="predicted"/>
<evidence type="ECO:0000256" key="9">
    <source>
        <dbReference type="ARBA" id="ARBA00051542"/>
    </source>
</evidence>
<dbReference type="CDD" id="cd01998">
    <property type="entry name" value="MnmA_TRMU-like"/>
    <property type="match status" value="1"/>
</dbReference>
<dbReference type="EC" id="2.8.1.13" evidence="1"/>
<evidence type="ECO:0000256" key="6">
    <source>
        <dbReference type="ARBA" id="ARBA00022840"/>
    </source>
</evidence>
<dbReference type="PANTHER" id="PTHR43052:SF1">
    <property type="entry name" value="TRNA-5-TAURINOMETHYLURIDINE 2-SULFURTRANSFERASE"/>
    <property type="match status" value="1"/>
</dbReference>
<accession>A0ABY8MIJ3</accession>
<dbReference type="NCBIfam" id="NF001138">
    <property type="entry name" value="PRK00143.1"/>
    <property type="match status" value="1"/>
</dbReference>
<dbReference type="InterPro" id="IPR004506">
    <property type="entry name" value="MnmA-like"/>
</dbReference>
<evidence type="ECO:0000256" key="7">
    <source>
        <dbReference type="ARBA" id="ARBA00022884"/>
    </source>
</evidence>
<dbReference type="PANTHER" id="PTHR43052">
    <property type="match status" value="1"/>
</dbReference>
<dbReference type="SUPFAM" id="SSF52402">
    <property type="entry name" value="Adenine nucleotide alpha hydrolases-like"/>
    <property type="match status" value="1"/>
</dbReference>
<evidence type="ECO:0000256" key="4">
    <source>
        <dbReference type="ARBA" id="ARBA00022694"/>
    </source>
</evidence>
<sequence length="454" mass="51227">MSVQKPEPEQEIAARAVVDAAARVRAEQSEAKLFHYLRDVFRLDPEGKSQRKIVVLLSGGVDSSVALACLKRFGCQNIAAYYLKIWFQDDARFLGDCPWEEDLEYATAVCEQLDVPLHVVSMQQEYYRYVVEYTLAELRSGRTPSPDLFCNQFVKFGSCREYLEKHGDSGESPLIVSGHYAQLRPFGGEMLLQQAPDPVKDQSYFLSRLSPKQLQNLLFPLGCLQKTEVRLLAEAWGLATAQRKDSQGICFLGKVKFRDFACHYLGRNPGPIVDMGSSDKPGNVSEQAVLGRHEGLWFHTIGQRQGLGLGGGPWYVYAKDMEQNILYVRHADLYQEYSTELVRCFSVGQVSWLQNRDTWLRLKAEKPQDSLELKLRHGPKKVPCRLERLPDEEMGSDSNTCSKTCSETWRICMESGDRGVAPGQFAVLYWGDICLGSASILYPESGGKLEKRPV</sequence>
<keyword evidence="7" id="KW-0694">RNA-binding</keyword>
<evidence type="ECO:0000313" key="13">
    <source>
        <dbReference type="Proteomes" id="UP001228690"/>
    </source>
</evidence>
<keyword evidence="13" id="KW-1185">Reference proteome</keyword>
<dbReference type="GO" id="GO:0103016">
    <property type="term" value="F:tRNA-uridine 2-sulfurtransferase activity"/>
    <property type="evidence" value="ECO:0007669"/>
    <property type="project" value="UniProtKB-EC"/>
</dbReference>
<dbReference type="NCBIfam" id="TIGR00420">
    <property type="entry name" value="trmU"/>
    <property type="match status" value="1"/>
</dbReference>
<organism evidence="12 13">
    <name type="scientific">Candidatus Haliotispira prima</name>
    <dbReference type="NCBI Taxonomy" id="3034016"/>
    <lineage>
        <taxon>Bacteria</taxon>
        <taxon>Pseudomonadati</taxon>
        <taxon>Spirochaetota</taxon>
        <taxon>Spirochaetia</taxon>
        <taxon>Spirochaetales</taxon>
        <taxon>Spirochaetaceae</taxon>
        <taxon>Candidatus Haliotispira</taxon>
    </lineage>
</organism>
<dbReference type="Proteomes" id="UP001228690">
    <property type="component" value="Chromosome"/>
</dbReference>
<reference evidence="12 13" key="1">
    <citation type="submission" date="2023-04" db="EMBL/GenBank/DDBJ databases">
        <title>Spirochaete genome identified in red abalone sample constitutes a novel genus.</title>
        <authorList>
            <person name="Sharma S.P."/>
            <person name="Purcell C.M."/>
            <person name="Hyde J.R."/>
            <person name="Severin A.J."/>
        </authorList>
    </citation>
    <scope>NUCLEOTIDE SEQUENCE [LARGE SCALE GENOMIC DNA]</scope>
    <source>
        <strain evidence="12 13">SP-2023</strain>
    </source>
</reference>
<protein>
    <recommendedName>
        <fullName evidence="1">tRNA-uridine 2-sulfurtransferase</fullName>
        <ecNumber evidence="1">2.8.1.13</ecNumber>
    </recommendedName>
</protein>
<keyword evidence="3 12" id="KW-0808">Transferase</keyword>
<dbReference type="InterPro" id="IPR014729">
    <property type="entry name" value="Rossmann-like_a/b/a_fold"/>
</dbReference>